<feature type="transmembrane region" description="Helical" evidence="13">
    <location>
        <begin position="578"/>
        <end position="604"/>
    </location>
</feature>
<keyword evidence="6" id="KW-0915">Sodium</keyword>
<accession>A0AAE1DX08</accession>
<keyword evidence="5 13" id="KW-1133">Transmembrane helix</keyword>
<feature type="compositionally biased region" description="Basic and acidic residues" evidence="12">
    <location>
        <begin position="83"/>
        <end position="99"/>
    </location>
</feature>
<dbReference type="EMBL" id="JAWDGP010002226">
    <property type="protein sequence ID" value="KAK3784648.1"/>
    <property type="molecule type" value="Genomic_DNA"/>
</dbReference>
<dbReference type="PANTHER" id="PTHR11690">
    <property type="entry name" value="AMILORIDE-SENSITIVE SODIUM CHANNEL-RELATED"/>
    <property type="match status" value="1"/>
</dbReference>
<comment type="subcellular location">
    <subcellularLocation>
        <location evidence="1">Membrane</location>
        <topology evidence="1">Multi-pass membrane protein</topology>
    </subcellularLocation>
</comment>
<feature type="compositionally biased region" description="Basic residues" evidence="12">
    <location>
        <begin position="100"/>
        <end position="116"/>
    </location>
</feature>
<evidence type="ECO:0000313" key="15">
    <source>
        <dbReference type="Proteomes" id="UP001283361"/>
    </source>
</evidence>
<dbReference type="Proteomes" id="UP001283361">
    <property type="component" value="Unassembled WGS sequence"/>
</dbReference>
<evidence type="ECO:0000256" key="7">
    <source>
        <dbReference type="ARBA" id="ARBA00023065"/>
    </source>
</evidence>
<dbReference type="AlphaFoldDB" id="A0AAE1DX08"/>
<feature type="region of interest" description="Disordered" evidence="12">
    <location>
        <begin position="67"/>
        <end position="156"/>
    </location>
</feature>
<evidence type="ECO:0000256" key="5">
    <source>
        <dbReference type="ARBA" id="ARBA00022989"/>
    </source>
</evidence>
<evidence type="ECO:0000256" key="12">
    <source>
        <dbReference type="SAM" id="MobiDB-lite"/>
    </source>
</evidence>
<keyword evidence="9 11" id="KW-0739">Sodium transport</keyword>
<gene>
    <name evidence="14" type="ORF">RRG08_003453</name>
</gene>
<evidence type="ECO:0000256" key="9">
    <source>
        <dbReference type="ARBA" id="ARBA00023201"/>
    </source>
</evidence>
<evidence type="ECO:0000256" key="4">
    <source>
        <dbReference type="ARBA" id="ARBA00022692"/>
    </source>
</evidence>
<evidence type="ECO:0000256" key="3">
    <source>
        <dbReference type="ARBA" id="ARBA00022461"/>
    </source>
</evidence>
<feature type="transmembrane region" description="Helical" evidence="13">
    <location>
        <begin position="187"/>
        <end position="209"/>
    </location>
</feature>
<organism evidence="14 15">
    <name type="scientific">Elysia crispata</name>
    <name type="common">lettuce slug</name>
    <dbReference type="NCBI Taxonomy" id="231223"/>
    <lineage>
        <taxon>Eukaryota</taxon>
        <taxon>Metazoa</taxon>
        <taxon>Spiralia</taxon>
        <taxon>Lophotrochozoa</taxon>
        <taxon>Mollusca</taxon>
        <taxon>Gastropoda</taxon>
        <taxon>Heterobranchia</taxon>
        <taxon>Euthyneura</taxon>
        <taxon>Panpulmonata</taxon>
        <taxon>Sacoglossa</taxon>
        <taxon>Placobranchoidea</taxon>
        <taxon>Plakobranchidae</taxon>
        <taxon>Elysia</taxon>
    </lineage>
</organism>
<reference evidence="14" key="1">
    <citation type="journal article" date="2023" name="G3 (Bethesda)">
        <title>A reference genome for the long-term kleptoplast-retaining sea slug Elysia crispata morphotype clarki.</title>
        <authorList>
            <person name="Eastman K.E."/>
            <person name="Pendleton A.L."/>
            <person name="Shaikh M.A."/>
            <person name="Suttiyut T."/>
            <person name="Ogas R."/>
            <person name="Tomko P."/>
            <person name="Gavelis G."/>
            <person name="Widhalm J.R."/>
            <person name="Wisecaver J.H."/>
        </authorList>
    </citation>
    <scope>NUCLEOTIDE SEQUENCE</scope>
    <source>
        <strain evidence="14">ECLA1</strain>
    </source>
</reference>
<keyword evidence="8 13" id="KW-0472">Membrane</keyword>
<evidence type="ECO:0000256" key="10">
    <source>
        <dbReference type="ARBA" id="ARBA00023303"/>
    </source>
</evidence>
<evidence type="ECO:0000256" key="1">
    <source>
        <dbReference type="ARBA" id="ARBA00004141"/>
    </source>
</evidence>
<dbReference type="GO" id="GO:0015280">
    <property type="term" value="F:ligand-gated sodium channel activity"/>
    <property type="evidence" value="ECO:0007669"/>
    <property type="project" value="TreeGrafter"/>
</dbReference>
<dbReference type="Gene3D" id="2.60.470.10">
    <property type="entry name" value="Acid-sensing ion channels like domains"/>
    <property type="match status" value="1"/>
</dbReference>
<feature type="compositionally biased region" description="Polar residues" evidence="12">
    <location>
        <begin position="126"/>
        <end position="135"/>
    </location>
</feature>
<feature type="compositionally biased region" description="Basic and acidic residues" evidence="12">
    <location>
        <begin position="136"/>
        <end position="147"/>
    </location>
</feature>
<keyword evidence="3 11" id="KW-0894">Sodium channel</keyword>
<comment type="similarity">
    <text evidence="11">Belongs to the amiloride-sensitive sodium channel (TC 1.A.6) family.</text>
</comment>
<dbReference type="InterPro" id="IPR001873">
    <property type="entry name" value="ENaC"/>
</dbReference>
<keyword evidence="10 11" id="KW-0407">Ion channel</keyword>
<keyword evidence="2 11" id="KW-0813">Transport</keyword>
<dbReference type="PANTHER" id="PTHR11690:SF300">
    <property type="entry name" value="PICKPOCKET PROTEIN 19"/>
    <property type="match status" value="1"/>
</dbReference>
<evidence type="ECO:0000256" key="8">
    <source>
        <dbReference type="ARBA" id="ARBA00023136"/>
    </source>
</evidence>
<dbReference type="GO" id="GO:0005886">
    <property type="term" value="C:plasma membrane"/>
    <property type="evidence" value="ECO:0007669"/>
    <property type="project" value="TreeGrafter"/>
</dbReference>
<comment type="caution">
    <text evidence="14">The sequence shown here is derived from an EMBL/GenBank/DDBJ whole genome shotgun (WGS) entry which is preliminary data.</text>
</comment>
<keyword evidence="7 11" id="KW-0406">Ion transport</keyword>
<sequence length="633" mass="72730">MAASVLAHHYYGDEEGPPWRVVGHDLTLMKNDNFQQLRFTEAFVNSMSQKRPGYQALKELVHISSIWNSPGLPSETRQALPDAFKRPPDEDPFRRDTSSHKHSTHAFSRHPLHRQSKKEQPEKTGQESIFSYTSRSSERQKVDSDPPRHKHDTSEDIAEPWLTFGRDSSCHGVKNIENDERTPVARIIWLFITLGMASGLFYSVIVLIINYNEYRTVTRTEIKVDNNITFPSITFCNICPYKKSDGNGQLNPLSIFMAKTTIFEDSFNIDYSTPQMQKILNMTSEAVQEQYSYTVNELVWFATYEGKELDKEKDFEIVNTQYGRCFTFNGPKHIAKYGVRTVSYDGRYSGLRIMGQLYQSKYLIMDDMTAGLRMFISHHPETPRLDKDGLEFQPGSSTKISLTPAKFKFLPPPFHSYGSEPCQETEEMDLRSKMYDAPFYSYTACIDQCQDLYASKNCSCYSSTLKVKGLPPCTVEQDFFCFKEIKSALINNLMNVSCDCPRPCAFHRYGMTLSSSQLPSRASSKFIISQLGIADDVERLRDNYIEIRVYLESNVVREESHEPQYTFTSMLAYLGGQMGFFLGASLVTLTEFMETVFIFFYLLFKKKIMEMGKMEPQPSSAVEEKKKPEQGKY</sequence>
<evidence type="ECO:0000256" key="2">
    <source>
        <dbReference type="ARBA" id="ARBA00022448"/>
    </source>
</evidence>
<protein>
    <submittedName>
        <fullName evidence="14">Uncharacterized protein</fullName>
    </submittedName>
</protein>
<name>A0AAE1DX08_9GAST</name>
<dbReference type="PRINTS" id="PR01078">
    <property type="entry name" value="AMINACHANNEL"/>
</dbReference>
<evidence type="ECO:0000256" key="11">
    <source>
        <dbReference type="RuleBase" id="RU000679"/>
    </source>
</evidence>
<dbReference type="Pfam" id="PF00858">
    <property type="entry name" value="ASC"/>
    <property type="match status" value="1"/>
</dbReference>
<dbReference type="Gene3D" id="1.10.287.770">
    <property type="entry name" value="YojJ-like"/>
    <property type="match status" value="1"/>
</dbReference>
<evidence type="ECO:0000256" key="13">
    <source>
        <dbReference type="SAM" id="Phobius"/>
    </source>
</evidence>
<proteinExistence type="inferred from homology"/>
<evidence type="ECO:0000313" key="14">
    <source>
        <dbReference type="EMBL" id="KAK3784648.1"/>
    </source>
</evidence>
<evidence type="ECO:0000256" key="6">
    <source>
        <dbReference type="ARBA" id="ARBA00023053"/>
    </source>
</evidence>
<keyword evidence="4 11" id="KW-0812">Transmembrane</keyword>
<keyword evidence="15" id="KW-1185">Reference proteome</keyword>